<dbReference type="PANTHER" id="PTHR42683">
    <property type="entry name" value="ALDEHYDE REDUCTASE"/>
    <property type="match status" value="1"/>
</dbReference>
<dbReference type="SUPFAM" id="SSF51735">
    <property type="entry name" value="NAD(P)-binding Rossmann-fold domains"/>
    <property type="match status" value="1"/>
</dbReference>
<sequence>MVSYKGLKGTPEGIKEESYERAIGPDEVLVKVTHSGLCGTDAHYKDADMVLGHEGVGVVEQVGDKVTLFKKGDRAGWGYQRNSCGHCAQCLSGKEVYCPGQEKEMYGAANKDLGSMASHAVWKAAFLHAVPDGMESAHAAPLMCGGATVFTALHDYPVRPTDRVGVVGVGGLGHLAIQFAARMGCEVVVFSGTESKKDEALRLGAREFYATKDLKDYRDVCKTPVNALLVTTSAQPDWNGYFPILAPEAIVFPLGLSQGDLKVPYLPFLLKGIRVQGSVVANRQTHREMLRFAAVHKIKPIIQEFPLTVDGLNKAFDTLGNGKMKYRAVLVAQ</sequence>
<comment type="similarity">
    <text evidence="5">Belongs to the zinc-containing alcohol dehydrogenase family.</text>
</comment>
<dbReference type="InterPro" id="IPR011032">
    <property type="entry name" value="GroES-like_sf"/>
</dbReference>
<accession>A0AAD9MCM8</accession>
<reference evidence="7" key="1">
    <citation type="journal article" date="2023" name="Mol. Plant Microbe Interact.">
        <title>Elucidating the Obligate Nature and Biological Capacity of an Invasive Fungal Corn Pathogen.</title>
        <authorList>
            <person name="MacCready J.S."/>
            <person name="Roggenkamp E.M."/>
            <person name="Gdanetz K."/>
            <person name="Chilvers M.I."/>
        </authorList>
    </citation>
    <scope>NUCLEOTIDE SEQUENCE</scope>
    <source>
        <strain evidence="7">PM02</strain>
    </source>
</reference>
<dbReference type="InterPro" id="IPR047109">
    <property type="entry name" value="CAD-like"/>
</dbReference>
<dbReference type="InterPro" id="IPR013154">
    <property type="entry name" value="ADH-like_N"/>
</dbReference>
<evidence type="ECO:0000256" key="2">
    <source>
        <dbReference type="ARBA" id="ARBA00022723"/>
    </source>
</evidence>
<evidence type="ECO:0000256" key="3">
    <source>
        <dbReference type="ARBA" id="ARBA00022833"/>
    </source>
</evidence>
<dbReference type="GO" id="GO:0016616">
    <property type="term" value="F:oxidoreductase activity, acting on the CH-OH group of donors, NAD or NADP as acceptor"/>
    <property type="evidence" value="ECO:0007669"/>
    <property type="project" value="InterPro"/>
</dbReference>
<feature type="domain" description="Enoyl reductase (ER)" evidence="6">
    <location>
        <begin position="9"/>
        <end position="330"/>
    </location>
</feature>
<protein>
    <recommendedName>
        <fullName evidence="6">Enoyl reductase (ER) domain-containing protein</fullName>
    </recommendedName>
</protein>
<dbReference type="GO" id="GO:0008270">
    <property type="term" value="F:zinc ion binding"/>
    <property type="evidence" value="ECO:0007669"/>
    <property type="project" value="InterPro"/>
</dbReference>
<keyword evidence="8" id="KW-1185">Reference proteome</keyword>
<name>A0AAD9MCM8_9PEZI</name>
<dbReference type="EMBL" id="JAQQPM010000005">
    <property type="protein sequence ID" value="KAK2071402.1"/>
    <property type="molecule type" value="Genomic_DNA"/>
</dbReference>
<dbReference type="InterPro" id="IPR020843">
    <property type="entry name" value="ER"/>
</dbReference>
<dbReference type="CDD" id="cd05283">
    <property type="entry name" value="CAD1"/>
    <property type="match status" value="1"/>
</dbReference>
<dbReference type="FunFam" id="3.40.50.720:FF:000022">
    <property type="entry name" value="Cinnamyl alcohol dehydrogenase"/>
    <property type="match status" value="1"/>
</dbReference>
<evidence type="ECO:0000313" key="7">
    <source>
        <dbReference type="EMBL" id="KAK2071402.1"/>
    </source>
</evidence>
<dbReference type="Gene3D" id="3.90.180.10">
    <property type="entry name" value="Medium-chain alcohol dehydrogenases, catalytic domain"/>
    <property type="match status" value="1"/>
</dbReference>
<dbReference type="InterPro" id="IPR002328">
    <property type="entry name" value="ADH_Zn_CS"/>
</dbReference>
<dbReference type="InterPro" id="IPR036291">
    <property type="entry name" value="NAD(P)-bd_dom_sf"/>
</dbReference>
<keyword evidence="3 5" id="KW-0862">Zinc</keyword>
<dbReference type="InterPro" id="IPR029752">
    <property type="entry name" value="D-isomer_DH_CS1"/>
</dbReference>
<organism evidence="7 8">
    <name type="scientific">Phyllachora maydis</name>
    <dbReference type="NCBI Taxonomy" id="1825666"/>
    <lineage>
        <taxon>Eukaryota</taxon>
        <taxon>Fungi</taxon>
        <taxon>Dikarya</taxon>
        <taxon>Ascomycota</taxon>
        <taxon>Pezizomycotina</taxon>
        <taxon>Sordariomycetes</taxon>
        <taxon>Sordariomycetidae</taxon>
        <taxon>Phyllachorales</taxon>
        <taxon>Phyllachoraceae</taxon>
        <taxon>Phyllachora</taxon>
    </lineage>
</organism>
<gene>
    <name evidence="7" type="ORF">P8C59_005830</name>
</gene>
<dbReference type="PROSITE" id="PS00065">
    <property type="entry name" value="D_2_HYDROXYACID_DH_1"/>
    <property type="match status" value="1"/>
</dbReference>
<evidence type="ECO:0000256" key="5">
    <source>
        <dbReference type="RuleBase" id="RU361277"/>
    </source>
</evidence>
<proteinExistence type="inferred from homology"/>
<dbReference type="Proteomes" id="UP001217918">
    <property type="component" value="Unassembled WGS sequence"/>
</dbReference>
<dbReference type="Pfam" id="PF08240">
    <property type="entry name" value="ADH_N"/>
    <property type="match status" value="1"/>
</dbReference>
<evidence type="ECO:0000259" key="6">
    <source>
        <dbReference type="SMART" id="SM00829"/>
    </source>
</evidence>
<evidence type="ECO:0000256" key="4">
    <source>
        <dbReference type="ARBA" id="ARBA00023002"/>
    </source>
</evidence>
<evidence type="ECO:0000313" key="8">
    <source>
        <dbReference type="Proteomes" id="UP001217918"/>
    </source>
</evidence>
<dbReference type="PROSITE" id="PS00059">
    <property type="entry name" value="ADH_ZINC"/>
    <property type="match status" value="1"/>
</dbReference>
<evidence type="ECO:0000256" key="1">
    <source>
        <dbReference type="ARBA" id="ARBA00001947"/>
    </source>
</evidence>
<comment type="cofactor">
    <cofactor evidence="1 5">
        <name>Zn(2+)</name>
        <dbReference type="ChEBI" id="CHEBI:29105"/>
    </cofactor>
</comment>
<dbReference type="SMART" id="SM00829">
    <property type="entry name" value="PKS_ER"/>
    <property type="match status" value="1"/>
</dbReference>
<dbReference type="Pfam" id="PF00107">
    <property type="entry name" value="ADH_zinc_N"/>
    <property type="match status" value="1"/>
</dbReference>
<dbReference type="AlphaFoldDB" id="A0AAD9MCM8"/>
<keyword evidence="2 5" id="KW-0479">Metal-binding</keyword>
<dbReference type="InterPro" id="IPR013149">
    <property type="entry name" value="ADH-like_C"/>
</dbReference>
<dbReference type="SUPFAM" id="SSF50129">
    <property type="entry name" value="GroES-like"/>
    <property type="match status" value="1"/>
</dbReference>
<keyword evidence="4" id="KW-0560">Oxidoreductase</keyword>
<dbReference type="Gene3D" id="3.40.50.720">
    <property type="entry name" value="NAD(P)-binding Rossmann-like Domain"/>
    <property type="match status" value="1"/>
</dbReference>
<comment type="caution">
    <text evidence="7">The sequence shown here is derived from an EMBL/GenBank/DDBJ whole genome shotgun (WGS) entry which is preliminary data.</text>
</comment>